<evidence type="ECO:0000256" key="30">
    <source>
        <dbReference type="ARBA" id="ARBA00080027"/>
    </source>
</evidence>
<dbReference type="GO" id="GO:0051403">
    <property type="term" value="P:stress-activated MAPK cascade"/>
    <property type="evidence" value="ECO:0000250"/>
    <property type="project" value="UniProtKB"/>
</dbReference>
<keyword evidence="17" id="KW-0007">Acetylation</keyword>
<dbReference type="GO" id="GO:0060173">
    <property type="term" value="P:limb development"/>
    <property type="evidence" value="ECO:0000266"/>
    <property type="project" value="RGD"/>
</dbReference>
<feature type="domain" description="Protein kinase" evidence="35">
    <location>
        <begin position="16"/>
        <end position="277"/>
    </location>
</feature>
<evidence type="ECO:0000256" key="34">
    <source>
        <dbReference type="SAM" id="MobiDB-lite"/>
    </source>
</evidence>
<dbReference type="CTD" id="51776"/>
<dbReference type="PRINTS" id="PR00109">
    <property type="entry name" value="TYRKINASE"/>
</dbReference>
<evidence type="ECO:0000256" key="6">
    <source>
        <dbReference type="ARBA" id="ARBA00022490"/>
    </source>
</evidence>
<reference evidence="41" key="1">
    <citation type="journal article" date="2012" name="Nat. Commun.">
        <title>Quantitative maps of protein phosphorylation sites across 14 different rat organs and tissues.</title>
        <authorList>
            <person name="Lundby A."/>
            <person name="Secher A."/>
            <person name="Lage K."/>
            <person name="Nordsborg N.B."/>
            <person name="Dmytriyev A."/>
            <person name="Lundby C."/>
            <person name="Olsen J.V."/>
        </authorList>
    </citation>
    <scope>IDENTIFICATION BY MASS SPECTROMETRY [LARGE SCALE ANALYSIS]</scope>
</reference>
<dbReference type="GO" id="GO:0140469">
    <property type="term" value="P:GCN2-mediated signaling"/>
    <property type="evidence" value="ECO:0000250"/>
    <property type="project" value="UniProtKB"/>
</dbReference>
<dbReference type="PANTHER" id="PTHR44329:SF288">
    <property type="entry name" value="MITOGEN-ACTIVATED PROTEIN KINASE KINASE KINASE 20"/>
    <property type="match status" value="1"/>
</dbReference>
<evidence type="ECO:0000256" key="9">
    <source>
        <dbReference type="ARBA" id="ARBA00022679"/>
    </source>
</evidence>
<evidence type="ECO:0000256" key="26">
    <source>
        <dbReference type="ARBA" id="ARBA00063807"/>
    </source>
</evidence>
<organism evidence="37 38">
    <name type="scientific">Rattus norvegicus</name>
    <name type="common">Rat</name>
    <dbReference type="NCBI Taxonomy" id="10116"/>
    <lineage>
        <taxon>Eukaryota</taxon>
        <taxon>Metazoa</taxon>
        <taxon>Chordata</taxon>
        <taxon>Craniata</taxon>
        <taxon>Vertebrata</taxon>
        <taxon>Euteleostomi</taxon>
        <taxon>Mammalia</taxon>
        <taxon>Eutheria</taxon>
        <taxon>Euarchontoglires</taxon>
        <taxon>Glires</taxon>
        <taxon>Rodentia</taxon>
        <taxon>Myomorpha</taxon>
        <taxon>Muroidea</taxon>
        <taxon>Muridae</taxon>
        <taxon>Murinae</taxon>
        <taxon>Rattus</taxon>
    </lineage>
</organism>
<dbReference type="CDD" id="cd14060">
    <property type="entry name" value="STKc_MLTK"/>
    <property type="match status" value="1"/>
</dbReference>
<evidence type="ECO:0000313" key="37">
    <source>
        <dbReference type="Ensembl" id="ENSRNOP00000002068.3"/>
    </source>
</evidence>
<dbReference type="GO" id="GO:0005737">
    <property type="term" value="C:cytoplasm"/>
    <property type="evidence" value="ECO:0000266"/>
    <property type="project" value="RGD"/>
</dbReference>
<dbReference type="GO" id="GO:1904784">
    <property type="term" value="P:NLRP1 inflammasome complex assembly"/>
    <property type="evidence" value="ECO:0000266"/>
    <property type="project" value="RGD"/>
</dbReference>
<dbReference type="SUPFAM" id="SSF47769">
    <property type="entry name" value="SAM/Pointed domain"/>
    <property type="match status" value="1"/>
</dbReference>
<keyword evidence="7" id="KW-0723">Serine/threonine-protein kinase</keyword>
<dbReference type="GO" id="GO:0005524">
    <property type="term" value="F:ATP binding"/>
    <property type="evidence" value="ECO:0000266"/>
    <property type="project" value="RGD"/>
</dbReference>
<keyword evidence="6" id="KW-0963">Cytoplasm</keyword>
<dbReference type="GO" id="GO:0000165">
    <property type="term" value="P:MAPK cascade"/>
    <property type="evidence" value="ECO:0000266"/>
    <property type="project" value="RGD"/>
</dbReference>
<dbReference type="GO" id="GO:0043065">
    <property type="term" value="P:positive regulation of apoptotic process"/>
    <property type="evidence" value="ECO:0000266"/>
    <property type="project" value="RGD"/>
</dbReference>
<evidence type="ECO:0000256" key="20">
    <source>
        <dbReference type="ARBA" id="ARBA00050818"/>
    </source>
</evidence>
<dbReference type="GO" id="GO:1904291">
    <property type="term" value="P:positive regulation of mitotic DNA damage checkpoint"/>
    <property type="evidence" value="ECO:0000266"/>
    <property type="project" value="RGD"/>
</dbReference>
<dbReference type="GO" id="GO:0007254">
    <property type="term" value="P:JNK cascade"/>
    <property type="evidence" value="ECO:0000250"/>
    <property type="project" value="UniProtKB"/>
</dbReference>
<dbReference type="RGD" id="1561394">
    <property type="gene designation" value="Map3k20"/>
</dbReference>
<dbReference type="GO" id="GO:0004706">
    <property type="term" value="F:JUN kinase kinase kinase activity"/>
    <property type="evidence" value="ECO:0000250"/>
    <property type="project" value="UniProtKB"/>
</dbReference>
<dbReference type="GO" id="GO:0007010">
    <property type="term" value="P:cytoskeleton organization"/>
    <property type="evidence" value="ECO:0000266"/>
    <property type="project" value="RGD"/>
</dbReference>
<dbReference type="GO" id="GO:0006413">
    <property type="term" value="P:translational initiation"/>
    <property type="evidence" value="ECO:0000266"/>
    <property type="project" value="RGD"/>
</dbReference>
<gene>
    <name evidence="37 39" type="primary">Map3k20</name>
    <name evidence="39" type="synonym">Zak</name>
</gene>
<dbReference type="GO" id="GO:0006954">
    <property type="term" value="P:inflammatory response"/>
    <property type="evidence" value="ECO:0000266"/>
    <property type="project" value="RGD"/>
</dbReference>
<keyword evidence="12" id="KW-0547">Nucleotide-binding</keyword>
<evidence type="ECO:0000256" key="2">
    <source>
        <dbReference type="ARBA" id="ARBA00004123"/>
    </source>
</evidence>
<dbReference type="GO" id="GO:1902010">
    <property type="term" value="P:negative regulation of translation in response to endoplasmic reticulum stress"/>
    <property type="evidence" value="ECO:0000266"/>
    <property type="project" value="RGD"/>
</dbReference>
<comment type="function">
    <text evidence="22">Isoform that lacks the C-terminal region that mediates ribosome-binding: does not act as a sensor of ribosome collisions in response to ribotoxic stress. May act as an antagonist of isoform ZAKalpha: interacts with isoform ZAKalpha, leading to decrease the expression of isoform ZAKalpha.</text>
</comment>
<feature type="compositionally biased region" description="Basic and acidic residues" evidence="34">
    <location>
        <begin position="667"/>
        <end position="678"/>
    </location>
</feature>
<dbReference type="GO" id="GO:0046777">
    <property type="term" value="P:protein autophosphorylation"/>
    <property type="evidence" value="ECO:0000250"/>
    <property type="project" value="UniProtKB"/>
</dbReference>
<dbReference type="InterPro" id="IPR013761">
    <property type="entry name" value="SAM/pointed_sf"/>
</dbReference>
<dbReference type="jPOST" id="D4AE17"/>
<evidence type="ECO:0000256" key="5">
    <source>
        <dbReference type="ARBA" id="ARBA00012406"/>
    </source>
</evidence>
<evidence type="ECO:0000256" key="17">
    <source>
        <dbReference type="ARBA" id="ARBA00022990"/>
    </source>
</evidence>
<dbReference type="GeneTree" id="ENSGT00940000161352"/>
<comment type="subcellular location">
    <subcellularLocation>
        <location evidence="3">Cytoplasm</location>
    </subcellularLocation>
    <subcellularLocation>
        <location evidence="2">Nucleus</location>
    </subcellularLocation>
</comment>
<accession>D4AE17</accession>
<dbReference type="PhosphoSitePlus" id="D4AE17"/>
<dbReference type="Gene3D" id="1.10.150.50">
    <property type="entry name" value="Transcription Factor, Ets-1"/>
    <property type="match status" value="1"/>
</dbReference>
<evidence type="ECO:0000256" key="21">
    <source>
        <dbReference type="ARBA" id="ARBA00051073"/>
    </source>
</evidence>
<dbReference type="SMART" id="SM00220">
    <property type="entry name" value="S_TKc"/>
    <property type="match status" value="1"/>
</dbReference>
<dbReference type="Ensembl" id="ENSRNOT00000002068.7">
    <property type="protein sequence ID" value="ENSRNOP00000002068.3"/>
    <property type="gene ID" value="ENSRNOG00000001515.10"/>
</dbReference>
<comment type="function">
    <text evidence="23">Stress-activated component of a protein kinase signal transduction cascade that promotes programmed cell death in response to various stress, such as ribosomal stress, osmotic shock and ionizing radiation. Acts by catalyzing phosphorylation of MAP kinase kinases, leading to activation of the JNK (MAPK8/JNK1, MAPK9/JNK2 and/or MAPK10/JNK3) and MAP kinase p38 (MAPK11, MAPK12, MAPK13 and/or MAPK14) pathways. Activates JNK through phosphorylation of MAP2K4/MKK4 and MAP2K7/MKK7, and MAP kinase p38 gamma (MAPK12) via phosphorylation of MAP2K3/MKK3 and MAP2K6/MKK6. Involved in stress associated with adrenergic stimulation: contributes to cardiac decompensation during periods of acute cardiac stress. May be involved in regulation of S and G2 cell cycle checkpoint by mediating phosphorylation of CHEK2.</text>
</comment>
<evidence type="ECO:0000256" key="29">
    <source>
        <dbReference type="ARBA" id="ARBA00078648"/>
    </source>
</evidence>
<proteinExistence type="evidence at protein level"/>
<evidence type="ECO:0000256" key="1">
    <source>
        <dbReference type="ARBA" id="ARBA00001946"/>
    </source>
</evidence>
<feature type="domain" description="SAM" evidence="36">
    <location>
        <begin position="339"/>
        <end position="410"/>
    </location>
</feature>
<feature type="compositionally biased region" description="Low complexity" evidence="34">
    <location>
        <begin position="656"/>
        <end position="666"/>
    </location>
</feature>
<evidence type="ECO:0000256" key="27">
    <source>
        <dbReference type="ARBA" id="ARBA00069021"/>
    </source>
</evidence>
<evidence type="ECO:0000256" key="7">
    <source>
        <dbReference type="ARBA" id="ARBA00022527"/>
    </source>
</evidence>
<comment type="subunit">
    <text evidence="24">Interacts with isoform ZAKbeta.</text>
</comment>
<dbReference type="PANTHER" id="PTHR44329">
    <property type="entry name" value="SERINE/THREONINE-PROTEIN KINASE TNNI3K-RELATED"/>
    <property type="match status" value="1"/>
</dbReference>
<keyword evidence="15" id="KW-0460">Magnesium</keyword>
<dbReference type="Gene3D" id="3.30.200.20">
    <property type="entry name" value="Phosphorylase Kinase, domain 1"/>
    <property type="match status" value="1"/>
</dbReference>
<dbReference type="InterPro" id="IPR008271">
    <property type="entry name" value="Ser/Thr_kinase_AS"/>
</dbReference>
<dbReference type="GO" id="GO:0035556">
    <property type="term" value="P:intracellular signal transduction"/>
    <property type="evidence" value="ECO:0000266"/>
    <property type="project" value="RGD"/>
</dbReference>
<comment type="cofactor">
    <cofactor evidence="1">
        <name>Mg(2+)</name>
        <dbReference type="ChEBI" id="CHEBI:18420"/>
    </cofactor>
</comment>
<dbReference type="GO" id="GO:0042733">
    <property type="term" value="P:embryonic digit morphogenesis"/>
    <property type="evidence" value="ECO:0000266"/>
    <property type="project" value="RGD"/>
</dbReference>
<keyword evidence="16" id="KW-0694">RNA-binding</keyword>
<evidence type="ECO:0000256" key="28">
    <source>
        <dbReference type="ARBA" id="ARBA00075506"/>
    </source>
</evidence>
<dbReference type="FunFam" id="1.10.150.50:FF:000065">
    <property type="entry name" value="mitogen-activated protein kinase kinase kinase 20 isoform X1"/>
    <property type="match status" value="1"/>
</dbReference>
<evidence type="ECO:0000256" key="33">
    <source>
        <dbReference type="SAM" id="Coils"/>
    </source>
</evidence>
<keyword evidence="19" id="KW-0131">Cell cycle</keyword>
<dbReference type="GO" id="GO:0031098">
    <property type="term" value="P:stress-activated protein kinase signaling cascade"/>
    <property type="evidence" value="ECO:0000266"/>
    <property type="project" value="RGD"/>
</dbReference>
<evidence type="ECO:0000259" key="36">
    <source>
        <dbReference type="PROSITE" id="PS50105"/>
    </source>
</evidence>
<dbReference type="InterPro" id="IPR000719">
    <property type="entry name" value="Prot_kinase_dom"/>
</dbReference>
<comment type="catalytic activity">
    <reaction evidence="21">
        <text>L-threonyl-[protein] + ATP = O-phospho-L-threonyl-[protein] + ADP + H(+)</text>
        <dbReference type="Rhea" id="RHEA:46608"/>
        <dbReference type="Rhea" id="RHEA-COMP:11060"/>
        <dbReference type="Rhea" id="RHEA-COMP:11605"/>
        <dbReference type="ChEBI" id="CHEBI:15378"/>
        <dbReference type="ChEBI" id="CHEBI:30013"/>
        <dbReference type="ChEBI" id="CHEBI:30616"/>
        <dbReference type="ChEBI" id="CHEBI:61977"/>
        <dbReference type="ChEBI" id="CHEBI:456216"/>
        <dbReference type="EC" id="2.7.11.25"/>
    </reaction>
    <physiologicalReaction direction="left-to-right" evidence="21">
        <dbReference type="Rhea" id="RHEA:46609"/>
    </physiologicalReaction>
</comment>
<comment type="subunit">
    <text evidence="26">Homodimer. Interacts with ZNF33A. Component of a signaling complex containing at least AKAP13, PKN1, MAPK14, MAP3K20 and MAP2K3. Within this complex, AKAP13 interacts directly with PKN1, which in turn recruits MAPK14, MAP2K3 and MAP3K20. Interacts with EIF2AK4/GCN2; promoting EIF2AK4/GCN2 kinase activity.</text>
</comment>
<evidence type="ECO:0000256" key="16">
    <source>
        <dbReference type="ARBA" id="ARBA00022884"/>
    </source>
</evidence>
<dbReference type="GO" id="GO:0070181">
    <property type="term" value="F:small ribosomal subunit rRNA binding"/>
    <property type="evidence" value="ECO:0000250"/>
    <property type="project" value="UniProtKB"/>
</dbReference>
<dbReference type="CDD" id="cd09529">
    <property type="entry name" value="SAM_MLTK"/>
    <property type="match status" value="1"/>
</dbReference>
<evidence type="ECO:0000256" key="19">
    <source>
        <dbReference type="ARBA" id="ARBA00023306"/>
    </source>
</evidence>
<evidence type="ECO:0007829" key="40">
    <source>
        <dbReference type="PeptideAtlas" id="D4AE17"/>
    </source>
</evidence>
<evidence type="ECO:0000256" key="25">
    <source>
        <dbReference type="ARBA" id="ARBA00063590"/>
    </source>
</evidence>
<evidence type="ECO:0000256" key="14">
    <source>
        <dbReference type="ARBA" id="ARBA00022840"/>
    </source>
</evidence>
<evidence type="ECO:0000256" key="3">
    <source>
        <dbReference type="ARBA" id="ARBA00004496"/>
    </source>
</evidence>
<dbReference type="Pfam" id="PF07714">
    <property type="entry name" value="PK_Tyr_Ser-Thr"/>
    <property type="match status" value="1"/>
</dbReference>
<reference evidence="37" key="3">
    <citation type="submission" date="2025-08" db="UniProtKB">
        <authorList>
            <consortium name="Ensembl"/>
        </authorList>
    </citation>
    <scope>IDENTIFICATION</scope>
    <source>
        <strain evidence="37">Brown Norway</strain>
    </source>
</reference>
<dbReference type="eggNOG" id="KOG0192">
    <property type="taxonomic scope" value="Eukaryota"/>
</dbReference>
<dbReference type="GO" id="GO:0005829">
    <property type="term" value="C:cytosol"/>
    <property type="evidence" value="ECO:0000266"/>
    <property type="project" value="RGD"/>
</dbReference>
<sequence length="802" mass="91698">MSSLGASFVQIKFDDLQFFENCGGGSFGSVYRAKWISQDKEVAVKKLLKIEKEAEILSVLSHRNVIQFYGVILEPPNYGIVTEYASLGSLYDYINSNRSEEMDMEHIMTWATDVAKGMHYLHMEAPVKVIHRDLKSRNVVIAADGVLKICDFGASRFHNHTTHMSLVGTFPWMAPEVIQSLPVSETCDTYSYGVVLWEMLTREVPFKGLEGLQVAWLVVEKNERLTIPSSCPRSFAELLHQCWEADAKKRPSFKQIISILESMSNDTNLPDQCNSFLHNKAEWRCEIEATLERLKKLERDLSFKEQELKERERRLKMWEQKLTEQSNTPLLPSFEIGAWTEEDVYFWVQQLVGKGESSVEMSGYASLFKENNITGKRLLLLEEEDLKDMGIVSKGHIIHFKSAIEKLTHDYLNLFHFPPLIKDSGEEPEENEEKIVNLELVFGFHLKPGTGPQDCKWKMYMEMDGDEVAIAYIKDVTFNTSLPDAEILKMTKPPFVMEKWIVGIVKDQTVECTVTYESDVRTPKFTKHVHSIQWDRAKPQDEVKAVQLAIQTLFSSSEGNPGSRSDSSADCQWLDTLRMRQIASHSSLQRSQSNPILGSPFFQYFVNQDSYAAAVRRTQTPVKYQQITPSINPSRSSSPTQYGLTKNFSSLHLNSRDSGFSSLNDSSSERGRYSDRSRNKYYRGSVSLNSSPKGRYGGKSQHSTPSRERYPGKFYRLPQSALNTHQSPDFKRSPNDHDRRAPKTIPGMPLHPETAPKAGEEESRVSEGGWTKVEYRKKTHRQLSAKTSKDRTRGNYRGRRNF</sequence>
<evidence type="ECO:0000256" key="4">
    <source>
        <dbReference type="ARBA" id="ARBA00006529"/>
    </source>
</evidence>
<evidence type="ECO:0000259" key="35">
    <source>
        <dbReference type="PROSITE" id="PS50011"/>
    </source>
</evidence>
<feature type="coiled-coil region" evidence="33">
    <location>
        <begin position="280"/>
        <end position="328"/>
    </location>
</feature>
<dbReference type="PROSITE" id="PS50011">
    <property type="entry name" value="PROTEIN_KINASE_DOM"/>
    <property type="match status" value="1"/>
</dbReference>
<dbReference type="GO" id="GO:0019887">
    <property type="term" value="F:protein kinase regulator activity"/>
    <property type="evidence" value="ECO:0000266"/>
    <property type="project" value="RGD"/>
</dbReference>
<dbReference type="GO" id="GO:0038066">
    <property type="term" value="P:p38MAPK cascade"/>
    <property type="evidence" value="ECO:0000250"/>
    <property type="project" value="UniProtKB"/>
</dbReference>
<dbReference type="GO" id="GO:0004709">
    <property type="term" value="F:MAP kinase kinase kinase activity"/>
    <property type="evidence" value="ECO:0000250"/>
    <property type="project" value="UniProtKB"/>
</dbReference>
<dbReference type="PeptideAtlas" id="D4AE17"/>
<dbReference type="EC" id="2.7.11.25" evidence="5"/>
<name>D4AE17_RAT</name>
<evidence type="ECO:0000256" key="32">
    <source>
        <dbReference type="ARBA" id="ARBA00083422"/>
    </source>
</evidence>
<dbReference type="PROSITE" id="PS00108">
    <property type="entry name" value="PROTEIN_KINASE_ST"/>
    <property type="match status" value="1"/>
</dbReference>
<evidence type="ECO:0000256" key="18">
    <source>
        <dbReference type="ARBA" id="ARBA00023242"/>
    </source>
</evidence>
<evidence type="ECO:0000256" key="11">
    <source>
        <dbReference type="ARBA" id="ARBA00022730"/>
    </source>
</evidence>
<dbReference type="GO" id="GO:0000287">
    <property type="term" value="F:magnesium ion binding"/>
    <property type="evidence" value="ECO:0000266"/>
    <property type="project" value="RGD"/>
</dbReference>
<evidence type="ECO:0007829" key="41">
    <source>
        <dbReference type="PubMed" id="22673903"/>
    </source>
</evidence>
<comment type="catalytic activity">
    <reaction evidence="20">
        <text>L-seryl-[protein] + ATP = O-phospho-L-seryl-[protein] + ADP + H(+)</text>
        <dbReference type="Rhea" id="RHEA:17989"/>
        <dbReference type="Rhea" id="RHEA-COMP:9863"/>
        <dbReference type="Rhea" id="RHEA-COMP:11604"/>
        <dbReference type="ChEBI" id="CHEBI:15378"/>
        <dbReference type="ChEBI" id="CHEBI:29999"/>
        <dbReference type="ChEBI" id="CHEBI:30616"/>
        <dbReference type="ChEBI" id="CHEBI:83421"/>
        <dbReference type="ChEBI" id="CHEBI:456216"/>
        <dbReference type="EC" id="2.7.11.25"/>
    </reaction>
    <physiologicalReaction direction="left-to-right" evidence="20">
        <dbReference type="Rhea" id="RHEA:17990"/>
    </physiologicalReaction>
</comment>
<dbReference type="GO" id="GO:0005634">
    <property type="term" value="C:nucleus"/>
    <property type="evidence" value="ECO:0000266"/>
    <property type="project" value="RGD"/>
</dbReference>
<dbReference type="OrthoDB" id="339325at2759"/>
<dbReference type="InParanoid" id="D4AE17"/>
<evidence type="ECO:0000313" key="38">
    <source>
        <dbReference type="Proteomes" id="UP000002494"/>
    </source>
</evidence>
<evidence type="ECO:0000256" key="12">
    <source>
        <dbReference type="ARBA" id="ARBA00022741"/>
    </source>
</evidence>
<dbReference type="SMART" id="SM00454">
    <property type="entry name" value="SAM"/>
    <property type="match status" value="1"/>
</dbReference>
<dbReference type="GeneID" id="311743"/>
<dbReference type="Proteomes" id="UP000002494">
    <property type="component" value="Chromosome 3"/>
</dbReference>
<dbReference type="GO" id="GO:0070303">
    <property type="term" value="P:negative regulation of stress-activated protein kinase signaling cascade"/>
    <property type="evidence" value="ECO:0000266"/>
    <property type="project" value="RGD"/>
</dbReference>
<dbReference type="InterPro" id="IPR051681">
    <property type="entry name" value="Ser/Thr_Kinases-Pseudokinases"/>
</dbReference>
<dbReference type="KEGG" id="rno:311743"/>
<keyword evidence="18" id="KW-0539">Nucleus</keyword>
<dbReference type="FunFam" id="1.10.510.10:FF:000243">
    <property type="entry name" value="mitogen-activated protein kinase kinase kinase 20 isoform X2"/>
    <property type="match status" value="1"/>
</dbReference>
<dbReference type="GO" id="GO:0070269">
    <property type="term" value="P:pyroptotic inflammatory response"/>
    <property type="evidence" value="ECO:0000250"/>
    <property type="project" value="UniProtKB"/>
</dbReference>
<comment type="subunit">
    <text evidence="25">Interacts with isoform ZAKalpha.</text>
</comment>
<dbReference type="Gene3D" id="1.10.510.10">
    <property type="entry name" value="Transferase(Phosphotransferase) domain 1"/>
    <property type="match status" value="1"/>
</dbReference>
<evidence type="ECO:0000256" key="8">
    <source>
        <dbReference type="ARBA" id="ARBA00022553"/>
    </source>
</evidence>
<dbReference type="RefSeq" id="NP_001385922.1">
    <property type="nucleotide sequence ID" value="NM_001398993.1"/>
</dbReference>
<dbReference type="PaxDb" id="10116-ENSRNOP00000002067"/>
<keyword evidence="10" id="KW-0479">Metal-binding</keyword>
<feature type="region of interest" description="Disordered" evidence="34">
    <location>
        <begin position="624"/>
        <end position="802"/>
    </location>
</feature>
<dbReference type="GO" id="GO:0071493">
    <property type="term" value="P:cellular response to UV-B"/>
    <property type="evidence" value="ECO:0000250"/>
    <property type="project" value="UniProtKB"/>
</dbReference>
<dbReference type="FunFam" id="3.30.200.20:FF:000220">
    <property type="entry name" value="mitogen-activated protein kinase kinase kinase 20 isoform X1"/>
    <property type="match status" value="1"/>
</dbReference>
<comment type="similarity">
    <text evidence="4">Belongs to the protein kinase superfamily. STE Ser/Thr protein kinase family. MAP kinase kinase kinase subfamily.</text>
</comment>
<feature type="compositionally biased region" description="Basic and acidic residues" evidence="34">
    <location>
        <begin position="728"/>
        <end position="741"/>
    </location>
</feature>
<evidence type="ECO:0000256" key="31">
    <source>
        <dbReference type="ARBA" id="ARBA00080956"/>
    </source>
</evidence>
<reference evidence="37" key="4">
    <citation type="submission" date="2025-09" db="UniProtKB">
        <authorList>
            <consortium name="Ensembl"/>
        </authorList>
    </citation>
    <scope>IDENTIFICATION</scope>
    <source>
        <strain evidence="37">Brown Norway</strain>
    </source>
</reference>
<evidence type="ECO:0000256" key="23">
    <source>
        <dbReference type="ARBA" id="ARBA00058083"/>
    </source>
</evidence>
<dbReference type="STRING" id="10116.ENSRNOP00000002068"/>
<dbReference type="InterPro" id="IPR001660">
    <property type="entry name" value="SAM"/>
</dbReference>
<keyword evidence="40" id="KW-1267">Proteomics identification</keyword>
<evidence type="ECO:0000256" key="13">
    <source>
        <dbReference type="ARBA" id="ARBA00022777"/>
    </source>
</evidence>
<keyword evidence="33" id="KW-0175">Coiled coil</keyword>
<dbReference type="GO" id="GO:0043068">
    <property type="term" value="P:positive regulation of programmed cell death"/>
    <property type="evidence" value="ECO:0000250"/>
    <property type="project" value="UniProtKB"/>
</dbReference>
<keyword evidence="11" id="KW-0699">rRNA-binding</keyword>
<dbReference type="AlphaFoldDB" id="D4AE17"/>
<dbReference type="GO" id="GO:0051604">
    <property type="term" value="P:protein maturation"/>
    <property type="evidence" value="ECO:0000266"/>
    <property type="project" value="RGD"/>
</dbReference>
<dbReference type="InterPro" id="IPR001245">
    <property type="entry name" value="Ser-Thr/Tyr_kinase_cat_dom"/>
</dbReference>
<dbReference type="GO" id="GO:0004674">
    <property type="term" value="F:protein serine/threonine kinase activity"/>
    <property type="evidence" value="ECO:0000250"/>
    <property type="project" value="UniProtKB"/>
</dbReference>
<reference evidence="37" key="2">
    <citation type="submission" date="2024-01" db="EMBL/GenBank/DDBJ databases">
        <title>GRCr8: a new rat reference genome assembly contstructed from accurate long reads and long range scaffolding.</title>
        <authorList>
            <person name="Doris P.A."/>
            <person name="Kalbfleisch T."/>
            <person name="Li K."/>
            <person name="Howe K."/>
            <person name="Wood J."/>
        </authorList>
    </citation>
    <scope>NUCLEOTIDE SEQUENCE [LARGE SCALE GENOMIC DNA]</scope>
    <source>
        <strain evidence="37">Brown Norway</strain>
    </source>
</reference>
<keyword evidence="9" id="KW-0808">Transferase</keyword>
<dbReference type="Bgee" id="ENSRNOG00000001515">
    <property type="expression patterns" value="Expressed in quadriceps femoris and 18 other cell types or tissues"/>
</dbReference>
<dbReference type="GO" id="GO:0043022">
    <property type="term" value="F:ribosome binding"/>
    <property type="evidence" value="ECO:0000250"/>
    <property type="project" value="UniProtKB"/>
</dbReference>
<protein>
    <recommendedName>
        <fullName evidence="27">Mitogen-activated protein kinase kinase kinase 20</fullName>
        <ecNumber evidence="5">2.7.11.25</ecNumber>
    </recommendedName>
    <alternativeName>
        <fullName evidence="31">Leucine zipper- and sterile alpha motif-containing kinase</fullName>
    </alternativeName>
    <alternativeName>
        <fullName evidence="28">MLK-like mitogen-activated protein triple kinase</fullName>
    </alternativeName>
    <alternativeName>
        <fullName evidence="30">Mitogen-activated protein kinase kinase kinase MLT</fullName>
    </alternativeName>
    <alternativeName>
        <fullName evidence="29">Mixed lineage kinase-related kinase</fullName>
    </alternativeName>
    <alternativeName>
        <fullName evidence="32">Sterile alpha motif- and leucine zipper-containing kinase AZK</fullName>
    </alternativeName>
</protein>
<dbReference type="AGR" id="RGD:1561394"/>
<feature type="compositionally biased region" description="Polar residues" evidence="34">
    <location>
        <begin position="624"/>
        <end position="653"/>
    </location>
</feature>
<keyword evidence="38" id="KW-1185">Reference proteome</keyword>
<dbReference type="GO" id="GO:0030295">
    <property type="term" value="F:protein kinase activator activity"/>
    <property type="evidence" value="ECO:0000250"/>
    <property type="project" value="UniProtKB"/>
</dbReference>
<dbReference type="Pfam" id="PF00536">
    <property type="entry name" value="SAM_1"/>
    <property type="match status" value="1"/>
</dbReference>
<dbReference type="SUPFAM" id="SSF56112">
    <property type="entry name" value="Protein kinase-like (PK-like)"/>
    <property type="match status" value="1"/>
</dbReference>
<evidence type="ECO:0000256" key="10">
    <source>
        <dbReference type="ARBA" id="ARBA00022723"/>
    </source>
</evidence>
<evidence type="ECO:0000256" key="22">
    <source>
        <dbReference type="ARBA" id="ARBA00056730"/>
    </source>
</evidence>
<keyword evidence="14" id="KW-0067">ATP-binding</keyword>
<keyword evidence="13" id="KW-0418">Kinase</keyword>
<dbReference type="PROSITE" id="PS50105">
    <property type="entry name" value="SAM_DOMAIN"/>
    <property type="match status" value="1"/>
</dbReference>
<dbReference type="InterPro" id="IPR011009">
    <property type="entry name" value="Kinase-like_dom_sf"/>
</dbReference>
<dbReference type="GO" id="GO:0000077">
    <property type="term" value="P:DNA damage checkpoint signaling"/>
    <property type="evidence" value="ECO:0000266"/>
    <property type="project" value="RGD"/>
</dbReference>
<dbReference type="GO" id="GO:0170011">
    <property type="term" value="F:stalled ribosome sensor activity"/>
    <property type="evidence" value="ECO:0000266"/>
    <property type="project" value="RGD"/>
</dbReference>
<evidence type="ECO:0000256" key="15">
    <source>
        <dbReference type="ARBA" id="ARBA00022842"/>
    </source>
</evidence>
<keyword evidence="8" id="KW-0597">Phosphoprotein</keyword>
<evidence type="ECO:0000313" key="39">
    <source>
        <dbReference type="RGD" id="1561394"/>
    </source>
</evidence>
<dbReference type="GO" id="GO:0071480">
    <property type="term" value="P:cellular response to gamma radiation"/>
    <property type="evidence" value="ECO:0000266"/>
    <property type="project" value="RGD"/>
</dbReference>
<dbReference type="HOGENOM" id="CLU_000288_7_35_1"/>
<evidence type="ECO:0000256" key="24">
    <source>
        <dbReference type="ARBA" id="ARBA00062065"/>
    </source>
</evidence>